<organism evidence="4 5">
    <name type="scientific">Mesorhabditis belari</name>
    <dbReference type="NCBI Taxonomy" id="2138241"/>
    <lineage>
        <taxon>Eukaryota</taxon>
        <taxon>Metazoa</taxon>
        <taxon>Ecdysozoa</taxon>
        <taxon>Nematoda</taxon>
        <taxon>Chromadorea</taxon>
        <taxon>Rhabditida</taxon>
        <taxon>Rhabditina</taxon>
        <taxon>Rhabditomorpha</taxon>
        <taxon>Rhabditoidea</taxon>
        <taxon>Rhabditidae</taxon>
        <taxon>Mesorhabditinae</taxon>
        <taxon>Mesorhabditis</taxon>
    </lineage>
</organism>
<dbReference type="InterPro" id="IPR012677">
    <property type="entry name" value="Nucleotide-bd_a/b_plait_sf"/>
</dbReference>
<dbReference type="GO" id="GO:0003723">
    <property type="term" value="F:RNA binding"/>
    <property type="evidence" value="ECO:0007669"/>
    <property type="project" value="UniProtKB-UniRule"/>
</dbReference>
<dbReference type="InterPro" id="IPR028851">
    <property type="entry name" value="Pphln1"/>
</dbReference>
<dbReference type="Pfam" id="PF00076">
    <property type="entry name" value="RRM_1"/>
    <property type="match status" value="1"/>
</dbReference>
<sequence>MSSYYDNGYQGGYGNSGGGGSGGYNRPSHHRINEEDVPESKHTVFIRGLPGNMPTDEVKEYFDERIGPCSFDFTKVSADRSRLFVAVRFESREHAKECMNRYKDADVLGYPCELTWFRDIRRFASYQAAQQGVRGGAALANRGRRGNMYRPNAGRYDRGSYYERKRRHSSDESSRSRSRSRSGSGSSRRSRSASRRSSSRERVIQSQDESKRRKKQKKTKKEKKRRSATLSSASDGELRSESGKGSRSPRQPRSPARSPQKEALVVSHDRSDSPLRVREVKAAPNEKDGIQISIKVPSSVPLPPMPPPPVQSQAGKEVHNTTISFGLEGDQPPKKVIRKPSTPPAKEEEMDIPTPPAPAPALAPAPAPVRAPAPAPAEPQVITINPRFKPIGERPLNGGYVSASQKLVEIPPRSPSPPPPPPKVLPIPPKPVPPSPRVIQTPPQPTSKATRDAPSLPSTPQQQTPTVTKRNEIQIASNFSTPISTPITPVAPSPAFQPRQLQKRASEFQEVKPVMKDDKYPNTATLLEGVKEFQTIIIEQIKYEPPEEEESGTLKLSSLSTMEEDNDENEEMKSFEREQKLASLTTLQRDKVELKKKQLEKAFKNDCETYKIVTLKLLSKDGDLEKGLRLAMMQVFEDLEKQMLEKLDVFLTQV</sequence>
<dbReference type="PROSITE" id="PS50102">
    <property type="entry name" value="RRM"/>
    <property type="match status" value="1"/>
</dbReference>
<dbReference type="SMART" id="SM00360">
    <property type="entry name" value="RRM"/>
    <property type="match status" value="1"/>
</dbReference>
<dbReference type="InterPro" id="IPR057603">
    <property type="entry name" value="Periphilin-1_C"/>
</dbReference>
<feature type="region of interest" description="Disordered" evidence="2">
    <location>
        <begin position="1"/>
        <end position="41"/>
    </location>
</feature>
<feature type="region of interest" description="Disordered" evidence="2">
    <location>
        <begin position="143"/>
        <end position="508"/>
    </location>
</feature>
<dbReference type="PANTHER" id="PTHR15836">
    <property type="entry name" value="PERIPHILIN 1"/>
    <property type="match status" value="1"/>
</dbReference>
<feature type="compositionally biased region" description="Basic and acidic residues" evidence="2">
    <location>
        <begin position="31"/>
        <end position="41"/>
    </location>
</feature>
<dbReference type="AlphaFoldDB" id="A0AAF3JBP0"/>
<dbReference type="GO" id="GO:0005654">
    <property type="term" value="C:nucleoplasm"/>
    <property type="evidence" value="ECO:0007669"/>
    <property type="project" value="TreeGrafter"/>
</dbReference>
<feature type="compositionally biased region" description="Pro residues" evidence="2">
    <location>
        <begin position="300"/>
        <end position="310"/>
    </location>
</feature>
<dbReference type="InterPro" id="IPR000504">
    <property type="entry name" value="RRM_dom"/>
</dbReference>
<proteinExistence type="predicted"/>
<dbReference type="CDD" id="cd00590">
    <property type="entry name" value="RRM_SF"/>
    <property type="match status" value="1"/>
</dbReference>
<feature type="compositionally biased region" description="Basic and acidic residues" evidence="2">
    <location>
        <begin position="198"/>
        <end position="211"/>
    </location>
</feature>
<evidence type="ECO:0000259" key="3">
    <source>
        <dbReference type="PROSITE" id="PS50102"/>
    </source>
</evidence>
<dbReference type="GO" id="GO:0097355">
    <property type="term" value="P:protein localization to heterochromatin"/>
    <property type="evidence" value="ECO:0007669"/>
    <property type="project" value="TreeGrafter"/>
</dbReference>
<feature type="compositionally biased region" description="Basic and acidic residues" evidence="2">
    <location>
        <begin position="267"/>
        <end position="289"/>
    </location>
</feature>
<feature type="compositionally biased region" description="Polar residues" evidence="2">
    <location>
        <begin position="474"/>
        <end position="487"/>
    </location>
</feature>
<feature type="domain" description="RRM" evidence="3">
    <location>
        <begin position="42"/>
        <end position="119"/>
    </location>
</feature>
<feature type="compositionally biased region" description="Pro residues" evidence="2">
    <location>
        <begin position="412"/>
        <end position="436"/>
    </location>
</feature>
<feature type="compositionally biased region" description="Basic and acidic residues" evidence="2">
    <location>
        <begin position="155"/>
        <end position="175"/>
    </location>
</feature>
<feature type="compositionally biased region" description="Low complexity" evidence="2">
    <location>
        <begin position="246"/>
        <end position="258"/>
    </location>
</feature>
<dbReference type="PANTHER" id="PTHR15836:SF4">
    <property type="entry name" value="PERIPHILIN-1"/>
    <property type="match status" value="1"/>
</dbReference>
<dbReference type="Gene3D" id="3.30.70.330">
    <property type="match status" value="1"/>
</dbReference>
<protein>
    <recommendedName>
        <fullName evidence="3">RRM domain-containing protein</fullName>
    </recommendedName>
</protein>
<dbReference type="GO" id="GO:0045814">
    <property type="term" value="P:negative regulation of gene expression, epigenetic"/>
    <property type="evidence" value="ECO:0007669"/>
    <property type="project" value="TreeGrafter"/>
</dbReference>
<evidence type="ECO:0000256" key="2">
    <source>
        <dbReference type="SAM" id="MobiDB-lite"/>
    </source>
</evidence>
<name>A0AAF3JBP0_9BILA</name>
<evidence type="ECO:0000313" key="5">
    <source>
        <dbReference type="WBParaSite" id="MBELARI_LOCUS8903.1"/>
    </source>
</evidence>
<evidence type="ECO:0000256" key="1">
    <source>
        <dbReference type="PROSITE-ProRule" id="PRU00176"/>
    </source>
</evidence>
<dbReference type="WBParaSite" id="MBELARI_LOCUS8903.1">
    <property type="protein sequence ID" value="MBELARI_LOCUS8903.1"/>
    <property type="gene ID" value="MBELARI_LOCUS8903"/>
</dbReference>
<keyword evidence="4" id="KW-1185">Reference proteome</keyword>
<reference evidence="5" key="1">
    <citation type="submission" date="2024-02" db="UniProtKB">
        <authorList>
            <consortium name="WormBaseParasite"/>
        </authorList>
    </citation>
    <scope>IDENTIFICATION</scope>
</reference>
<evidence type="ECO:0000313" key="4">
    <source>
        <dbReference type="Proteomes" id="UP000887575"/>
    </source>
</evidence>
<accession>A0AAF3JBP0</accession>
<feature type="compositionally biased region" description="Basic residues" evidence="2">
    <location>
        <begin position="212"/>
        <end position="227"/>
    </location>
</feature>
<dbReference type="GO" id="GO:0045892">
    <property type="term" value="P:negative regulation of DNA-templated transcription"/>
    <property type="evidence" value="ECO:0007669"/>
    <property type="project" value="InterPro"/>
</dbReference>
<dbReference type="InterPro" id="IPR035979">
    <property type="entry name" value="RBD_domain_sf"/>
</dbReference>
<keyword evidence="1" id="KW-0694">RNA-binding</keyword>
<dbReference type="Proteomes" id="UP000887575">
    <property type="component" value="Unassembled WGS sequence"/>
</dbReference>
<dbReference type="SUPFAM" id="SSF54928">
    <property type="entry name" value="RNA-binding domain, RBD"/>
    <property type="match status" value="1"/>
</dbReference>
<feature type="compositionally biased region" description="Gly residues" evidence="2">
    <location>
        <begin position="9"/>
        <end position="23"/>
    </location>
</feature>
<feature type="compositionally biased region" description="Pro residues" evidence="2">
    <location>
        <begin position="353"/>
        <end position="377"/>
    </location>
</feature>
<dbReference type="Pfam" id="PF25234">
    <property type="entry name" value="Periphilin_C"/>
    <property type="match status" value="1"/>
</dbReference>